<dbReference type="RefSeq" id="WP_015099417.1">
    <property type="nucleotide sequence ID" value="NC_019673.1"/>
</dbReference>
<dbReference type="EMBL" id="HE804045">
    <property type="protein sequence ID" value="CCH29304.1"/>
    <property type="molecule type" value="Genomic_DNA"/>
</dbReference>
<proteinExistence type="predicted"/>
<reference evidence="2 3" key="1">
    <citation type="journal article" date="2012" name="BMC Genomics">
        <title>Complete genome sequence of Saccharothrix espanaensis DSM 44229T and comparison to the other completely sequenced Pseudonocardiaceae.</title>
        <authorList>
            <person name="Strobel T."/>
            <person name="Al-Dilaimi A."/>
            <person name="Blom J."/>
            <person name="Gessner A."/>
            <person name="Kalinowski J."/>
            <person name="Luzhetska M."/>
            <person name="Puhler A."/>
            <person name="Szczepanowski R."/>
            <person name="Bechthold A."/>
            <person name="Ruckert C."/>
        </authorList>
    </citation>
    <scope>NUCLEOTIDE SEQUENCE [LARGE SCALE GENOMIC DNA]</scope>
    <source>
        <strain evidence="3">ATCC 51144 / DSM 44229 / JCM 9112 / NBRC 15066 / NRRL 15764</strain>
    </source>
</reference>
<dbReference type="HOGENOM" id="CLU_1331142_0_0_11"/>
<accession>K0JWZ7</accession>
<evidence type="ECO:0000256" key="1">
    <source>
        <dbReference type="SAM" id="MobiDB-lite"/>
    </source>
</evidence>
<keyword evidence="3" id="KW-1185">Reference proteome</keyword>
<dbReference type="PATRIC" id="fig|1179773.3.peg.1994"/>
<dbReference type="Proteomes" id="UP000006281">
    <property type="component" value="Chromosome"/>
</dbReference>
<dbReference type="KEGG" id="sesp:BN6_19830"/>
<sequence>MTGLENEGFVGFDGQWVEAASPDAVPSADPVAYAAGVEWHFVLRGTVHADRLVEEMTLSMVDGRLVDLSGSVEAFSAVTVRQKQYATALCDRVADHAHELRAAVAARDAGIPVSYTGPVYAASHLSDRESRELAAGLDSVSARLSSRAGNGLPLRLRAAGWSEVSSTDLRARAARLGNLTPPGGGAPEPAAQPLPSWLPDRIGYHW</sequence>
<evidence type="ECO:0000313" key="2">
    <source>
        <dbReference type="EMBL" id="CCH29304.1"/>
    </source>
</evidence>
<dbReference type="STRING" id="1179773.BN6_19830"/>
<gene>
    <name evidence="2" type="ordered locus">BN6_19830</name>
</gene>
<dbReference type="AlphaFoldDB" id="K0JWZ7"/>
<protein>
    <submittedName>
        <fullName evidence="2">Uncharacterized protein</fullName>
    </submittedName>
</protein>
<name>K0JWZ7_SACES</name>
<organism evidence="2 3">
    <name type="scientific">Saccharothrix espanaensis (strain ATCC 51144 / DSM 44229 / JCM 9112 / NBRC 15066 / NRRL 15764)</name>
    <dbReference type="NCBI Taxonomy" id="1179773"/>
    <lineage>
        <taxon>Bacteria</taxon>
        <taxon>Bacillati</taxon>
        <taxon>Actinomycetota</taxon>
        <taxon>Actinomycetes</taxon>
        <taxon>Pseudonocardiales</taxon>
        <taxon>Pseudonocardiaceae</taxon>
        <taxon>Saccharothrix</taxon>
    </lineage>
</organism>
<feature type="region of interest" description="Disordered" evidence="1">
    <location>
        <begin position="176"/>
        <end position="196"/>
    </location>
</feature>
<evidence type="ECO:0000313" key="3">
    <source>
        <dbReference type="Proteomes" id="UP000006281"/>
    </source>
</evidence>